<evidence type="ECO:0000256" key="2">
    <source>
        <dbReference type="ARBA" id="ARBA00023125"/>
    </source>
</evidence>
<evidence type="ECO:0000259" key="4">
    <source>
        <dbReference type="PROSITE" id="PS01124"/>
    </source>
</evidence>
<dbReference type="InterPro" id="IPR018062">
    <property type="entry name" value="HTH_AraC-typ_CS"/>
</dbReference>
<keyword evidence="2" id="KW-0238">DNA-binding</keyword>
<dbReference type="SUPFAM" id="SSF46689">
    <property type="entry name" value="Homeodomain-like"/>
    <property type="match status" value="2"/>
</dbReference>
<dbReference type="GO" id="GO:0043565">
    <property type="term" value="F:sequence-specific DNA binding"/>
    <property type="evidence" value="ECO:0007669"/>
    <property type="project" value="InterPro"/>
</dbReference>
<protein>
    <submittedName>
        <fullName evidence="5">Helix-turn-helix transcriptional regulator</fullName>
    </submittedName>
</protein>
<dbReference type="AlphaFoldDB" id="A0A7Z0TRB2"/>
<dbReference type="InterPro" id="IPR018060">
    <property type="entry name" value="HTH_AraC"/>
</dbReference>
<dbReference type="PANTHER" id="PTHR46796">
    <property type="entry name" value="HTH-TYPE TRANSCRIPTIONAL ACTIVATOR RHAS-RELATED"/>
    <property type="match status" value="1"/>
</dbReference>
<dbReference type="Pfam" id="PF12833">
    <property type="entry name" value="HTH_18"/>
    <property type="match status" value="1"/>
</dbReference>
<evidence type="ECO:0000256" key="3">
    <source>
        <dbReference type="ARBA" id="ARBA00023163"/>
    </source>
</evidence>
<dbReference type="SMART" id="SM00342">
    <property type="entry name" value="HTH_ARAC"/>
    <property type="match status" value="1"/>
</dbReference>
<keyword evidence="3" id="KW-0804">Transcription</keyword>
<keyword evidence="1" id="KW-0805">Transcription regulation</keyword>
<comment type="caution">
    <text evidence="5">The sequence shown here is derived from an EMBL/GenBank/DDBJ whole genome shotgun (WGS) entry which is preliminary data.</text>
</comment>
<reference evidence="5" key="1">
    <citation type="submission" date="2020-06" db="EMBL/GenBank/DDBJ databases">
        <title>Whole Genome Sequence of Bradyrhizobium sp. Strain 323S2.</title>
        <authorList>
            <person name="Bromfield E.S.P."/>
        </authorList>
    </citation>
    <scope>NUCLEOTIDE SEQUENCE [LARGE SCALE GENOMIC DNA]</scope>
    <source>
        <strain evidence="5">323S2</strain>
    </source>
</reference>
<proteinExistence type="predicted"/>
<organism evidence="5">
    <name type="scientific">Bradyrhizobium barranii subsp. barranii</name>
    <dbReference type="NCBI Taxonomy" id="2823807"/>
    <lineage>
        <taxon>Bacteria</taxon>
        <taxon>Pseudomonadati</taxon>
        <taxon>Pseudomonadota</taxon>
        <taxon>Alphaproteobacteria</taxon>
        <taxon>Hyphomicrobiales</taxon>
        <taxon>Nitrobacteraceae</taxon>
        <taxon>Bradyrhizobium</taxon>
        <taxon>Bradyrhizobium barranii</taxon>
    </lineage>
</organism>
<gene>
    <name evidence="5" type="ORF">G6321_36080</name>
</gene>
<name>A0A7Z0TRB2_9BRAD</name>
<dbReference type="InterPro" id="IPR020449">
    <property type="entry name" value="Tscrpt_reg_AraC-type_HTH"/>
</dbReference>
<evidence type="ECO:0000256" key="1">
    <source>
        <dbReference type="ARBA" id="ARBA00023015"/>
    </source>
</evidence>
<sequence length="325" mass="35297">MPSERETNSMDKPILHDPLGALLAAPDARHSDSPNVERRRADVEMARILKTAPLQMASDPSNGGIAHWKHGALHDVVEPMTDHVIMTYPTGVQRLERRAGKSVAIGTARSGVVTIIPAGSSARWDIPGPVDVVQLYLPHATLERVAREADAPIPGDLLERTGHLDPVTSGLLMSGADVLEGNAVLDALFRQRLTDIIATRILAAHIGEPTAIEPIIGGLAPQALRRAIERLRSDSDSDVSLAALASDAGLSRFHFCRAFKESTGLSPHSWLRQHRLEQAMNTLRDTEIPIATVAAELGYASQTAFAAAFRRLTGETPSDWRRRMR</sequence>
<dbReference type="GO" id="GO:0003700">
    <property type="term" value="F:DNA-binding transcription factor activity"/>
    <property type="evidence" value="ECO:0007669"/>
    <property type="project" value="InterPro"/>
</dbReference>
<dbReference type="PANTHER" id="PTHR46796:SF14">
    <property type="entry name" value="TRANSCRIPTIONAL REGULATORY PROTEIN"/>
    <property type="match status" value="1"/>
</dbReference>
<accession>A0A7Z0TRB2</accession>
<dbReference type="Gene3D" id="1.10.10.60">
    <property type="entry name" value="Homeodomain-like"/>
    <property type="match status" value="2"/>
</dbReference>
<feature type="domain" description="HTH araC/xylS-type" evidence="4">
    <location>
        <begin position="225"/>
        <end position="323"/>
    </location>
</feature>
<dbReference type="PROSITE" id="PS01124">
    <property type="entry name" value="HTH_ARAC_FAMILY_2"/>
    <property type="match status" value="1"/>
</dbReference>
<dbReference type="PROSITE" id="PS00041">
    <property type="entry name" value="HTH_ARAC_FAMILY_1"/>
    <property type="match status" value="1"/>
</dbReference>
<dbReference type="InterPro" id="IPR009057">
    <property type="entry name" value="Homeodomain-like_sf"/>
</dbReference>
<dbReference type="InterPro" id="IPR050204">
    <property type="entry name" value="AraC_XylS_family_regulators"/>
</dbReference>
<dbReference type="EMBL" id="JACBFH010000001">
    <property type="protein sequence ID" value="NYY93616.1"/>
    <property type="molecule type" value="Genomic_DNA"/>
</dbReference>
<evidence type="ECO:0000313" key="5">
    <source>
        <dbReference type="EMBL" id="NYY93616.1"/>
    </source>
</evidence>
<dbReference type="PRINTS" id="PR00032">
    <property type="entry name" value="HTHARAC"/>
</dbReference>